<dbReference type="EMBL" id="JAVHJO010000011">
    <property type="protein sequence ID" value="KAK6533353.1"/>
    <property type="molecule type" value="Genomic_DNA"/>
</dbReference>
<dbReference type="InterPro" id="IPR052616">
    <property type="entry name" value="SYO1-like"/>
</dbReference>
<dbReference type="InterPro" id="IPR011989">
    <property type="entry name" value="ARM-like"/>
</dbReference>
<feature type="compositionally biased region" description="Polar residues" evidence="2">
    <location>
        <begin position="342"/>
        <end position="352"/>
    </location>
</feature>
<dbReference type="CDD" id="cd13394">
    <property type="entry name" value="Syo1_like"/>
    <property type="match status" value="1"/>
</dbReference>
<dbReference type="Proteomes" id="UP001365542">
    <property type="component" value="Unassembled WGS sequence"/>
</dbReference>
<comment type="caution">
    <text evidence="4">The sequence shown here is derived from an EMBL/GenBank/DDBJ whole genome shotgun (WGS) entry which is preliminary data.</text>
</comment>
<dbReference type="GO" id="GO:0006606">
    <property type="term" value="P:protein import into nucleus"/>
    <property type="evidence" value="ECO:0007669"/>
    <property type="project" value="TreeGrafter"/>
</dbReference>
<dbReference type="GO" id="GO:0051082">
    <property type="term" value="F:unfolded protein binding"/>
    <property type="evidence" value="ECO:0007669"/>
    <property type="project" value="TreeGrafter"/>
</dbReference>
<dbReference type="SUPFAM" id="SSF48371">
    <property type="entry name" value="ARM repeat"/>
    <property type="match status" value="1"/>
</dbReference>
<reference evidence="4 5" key="1">
    <citation type="submission" date="2019-10" db="EMBL/GenBank/DDBJ databases">
        <authorList>
            <person name="Palmer J.M."/>
        </authorList>
    </citation>
    <scope>NUCLEOTIDE SEQUENCE [LARGE SCALE GENOMIC DNA]</scope>
    <source>
        <strain evidence="4 5">TWF694</strain>
    </source>
</reference>
<evidence type="ECO:0000256" key="2">
    <source>
        <dbReference type="SAM" id="MobiDB-lite"/>
    </source>
</evidence>
<dbReference type="PANTHER" id="PTHR13347">
    <property type="entry name" value="HEAT REPEAT-CONTAINING PROTEIN 3"/>
    <property type="match status" value="1"/>
</dbReference>
<feature type="domain" description="SYO1-like TPR repeats" evidence="3">
    <location>
        <begin position="536"/>
        <end position="686"/>
    </location>
</feature>
<accession>A0AAV9X443</accession>
<dbReference type="InterPro" id="IPR016024">
    <property type="entry name" value="ARM-type_fold"/>
</dbReference>
<evidence type="ECO:0000259" key="3">
    <source>
        <dbReference type="Pfam" id="PF25567"/>
    </source>
</evidence>
<evidence type="ECO:0000313" key="4">
    <source>
        <dbReference type="EMBL" id="KAK6533353.1"/>
    </source>
</evidence>
<keyword evidence="5" id="KW-1185">Reference proteome</keyword>
<dbReference type="Gene3D" id="1.25.10.10">
    <property type="entry name" value="Leucine-rich Repeat Variant"/>
    <property type="match status" value="1"/>
</dbReference>
<proteinExistence type="inferred from homology"/>
<feature type="compositionally biased region" description="Acidic residues" evidence="2">
    <location>
        <begin position="358"/>
        <end position="396"/>
    </location>
</feature>
<organism evidence="4 5">
    <name type="scientific">Orbilia ellipsospora</name>
    <dbReference type="NCBI Taxonomy" id="2528407"/>
    <lineage>
        <taxon>Eukaryota</taxon>
        <taxon>Fungi</taxon>
        <taxon>Dikarya</taxon>
        <taxon>Ascomycota</taxon>
        <taxon>Pezizomycotina</taxon>
        <taxon>Orbiliomycetes</taxon>
        <taxon>Orbiliales</taxon>
        <taxon>Orbiliaceae</taxon>
        <taxon>Orbilia</taxon>
    </lineage>
</organism>
<dbReference type="PANTHER" id="PTHR13347:SF1">
    <property type="entry name" value="HEAT REPEAT-CONTAINING PROTEIN 3"/>
    <property type="match status" value="1"/>
</dbReference>
<feature type="region of interest" description="Disordered" evidence="2">
    <location>
        <begin position="342"/>
        <end position="396"/>
    </location>
</feature>
<evidence type="ECO:0000313" key="5">
    <source>
        <dbReference type="Proteomes" id="UP001365542"/>
    </source>
</evidence>
<dbReference type="Pfam" id="PF25567">
    <property type="entry name" value="TPR_SYO1"/>
    <property type="match status" value="1"/>
</dbReference>
<dbReference type="InterPro" id="IPR057990">
    <property type="entry name" value="TPR_SYO1"/>
</dbReference>
<comment type="similarity">
    <text evidence="1">Belongs to the nuclear import and ribosome assembly adapter family.</text>
</comment>
<evidence type="ECO:0000256" key="1">
    <source>
        <dbReference type="ARBA" id="ARBA00049983"/>
    </source>
</evidence>
<sequence length="688" mass="75579">MADITNKRRKKQSEPRAGIKSSATALFSWFLPQPAPNTTTATNTAEAEIIRDQKISPIIAGIQSAIPTERAQHLIAATSIIEDPVCRKLLLREHIVRLVMEQSLCDSAQEVVAAAWAFLNSLVLYEGYDVAVHLYRKEILKHVDGIIKNIEPIIIKITTDPKAVSTLSQSLLWDCAHSVVSLLVGLNETTQEVLEAVSNPKILEFVSKLLDPGVTVPDKVQTAAAVFLDRVTDKNEAAYAVFSQDLDFIAQLRNRCSSKVKLDPLQLTAFCSLFHNLVAQSAASDDGFSDSHHITDADLVEPLTDIITTTLSNQTPSQSDQQALFLSLETLTDIANQITETFGKQASPSANGINGDVNDMDEDGDEDQDEAMEEDDDVSEPEDEASDGEASDEEFPDELGADLAMVTGEDGTSARASRKKPLNSPILEYLVTKTIHTVLPIATSTPSSEPERQIKLTSIALLTSIARAFAILTSKSHKSKFTLPSALQDTYLPVTDAIWENLITPILLSNSADITLAEKITDLSIHITAFKPSVSISNGQHKSFLALYNATTSTPLKVLCVKVSSNLAQCQGNDRIDVNKEIGTFLIGTVNKLPFLGDEIVLEELPSPEVVIECLNGVYDVYADQDFDYDEEVFVKLGFLKYLRSFVGRVRGMAKRIDKRKQPELRESAEEALLNLNAFIKYKTEERQ</sequence>
<protein>
    <recommendedName>
        <fullName evidence="3">SYO1-like TPR repeats domain-containing protein</fullName>
    </recommendedName>
</protein>
<dbReference type="GO" id="GO:0042273">
    <property type="term" value="P:ribosomal large subunit biogenesis"/>
    <property type="evidence" value="ECO:0007669"/>
    <property type="project" value="TreeGrafter"/>
</dbReference>
<dbReference type="AlphaFoldDB" id="A0AAV9X443"/>
<name>A0AAV9X443_9PEZI</name>
<gene>
    <name evidence="4" type="ORF">TWF694_002303</name>
</gene>